<sequence length="140" mass="15935">MNTRRETSTNSDRLQALAEFRYVLRRFLHFSEKAAARVGVAPQQHQLLLQVAGRPAGEPATVGYLAERLSLRHHSVVELSDRCVEAGLLVREPDPRDRRAVLLRLTPEGLRMLEELSDDHTRELHELGPQMIEALGRLVR</sequence>
<dbReference type="SMART" id="SM00347">
    <property type="entry name" value="HTH_MARR"/>
    <property type="match status" value="1"/>
</dbReference>
<proteinExistence type="predicted"/>
<dbReference type="GO" id="GO:0003677">
    <property type="term" value="F:DNA binding"/>
    <property type="evidence" value="ECO:0007669"/>
    <property type="project" value="UniProtKB-KW"/>
</dbReference>
<dbReference type="Proteomes" id="UP000198356">
    <property type="component" value="Unassembled WGS sequence"/>
</dbReference>
<name>A0A239LA96_9BACT</name>
<evidence type="ECO:0000313" key="2">
    <source>
        <dbReference type="EMBL" id="SNT26464.1"/>
    </source>
</evidence>
<evidence type="ECO:0000259" key="1">
    <source>
        <dbReference type="PROSITE" id="PS50995"/>
    </source>
</evidence>
<feature type="domain" description="HTH marR-type" evidence="1">
    <location>
        <begin position="10"/>
        <end position="140"/>
    </location>
</feature>
<dbReference type="PROSITE" id="PS50995">
    <property type="entry name" value="HTH_MARR_2"/>
    <property type="match status" value="1"/>
</dbReference>
<organism evidence="2 3">
    <name type="scientific">Granulicella rosea</name>
    <dbReference type="NCBI Taxonomy" id="474952"/>
    <lineage>
        <taxon>Bacteria</taxon>
        <taxon>Pseudomonadati</taxon>
        <taxon>Acidobacteriota</taxon>
        <taxon>Terriglobia</taxon>
        <taxon>Terriglobales</taxon>
        <taxon>Acidobacteriaceae</taxon>
        <taxon>Granulicella</taxon>
    </lineage>
</organism>
<protein>
    <submittedName>
        <fullName evidence="2">DNA-binding transcriptional regulator, MarR family</fullName>
    </submittedName>
</protein>
<dbReference type="EMBL" id="FZOU01000006">
    <property type="protein sequence ID" value="SNT26464.1"/>
    <property type="molecule type" value="Genomic_DNA"/>
</dbReference>
<dbReference type="InterPro" id="IPR000835">
    <property type="entry name" value="HTH_MarR-typ"/>
</dbReference>
<dbReference type="Gene3D" id="1.10.10.10">
    <property type="entry name" value="Winged helix-like DNA-binding domain superfamily/Winged helix DNA-binding domain"/>
    <property type="match status" value="1"/>
</dbReference>
<dbReference type="Pfam" id="PF12802">
    <property type="entry name" value="MarR_2"/>
    <property type="match status" value="1"/>
</dbReference>
<dbReference type="GO" id="GO:0003700">
    <property type="term" value="F:DNA-binding transcription factor activity"/>
    <property type="evidence" value="ECO:0007669"/>
    <property type="project" value="InterPro"/>
</dbReference>
<dbReference type="PANTHER" id="PTHR33164:SF43">
    <property type="entry name" value="HTH-TYPE TRANSCRIPTIONAL REPRESSOR YETL"/>
    <property type="match status" value="1"/>
</dbReference>
<accession>A0A239LA96</accession>
<evidence type="ECO:0000313" key="3">
    <source>
        <dbReference type="Proteomes" id="UP000198356"/>
    </source>
</evidence>
<dbReference type="InterPro" id="IPR036390">
    <property type="entry name" value="WH_DNA-bd_sf"/>
</dbReference>
<dbReference type="InterPro" id="IPR039422">
    <property type="entry name" value="MarR/SlyA-like"/>
</dbReference>
<dbReference type="InterPro" id="IPR036388">
    <property type="entry name" value="WH-like_DNA-bd_sf"/>
</dbReference>
<gene>
    <name evidence="2" type="ORF">SAMN05421770_106171</name>
</gene>
<dbReference type="GO" id="GO:0006950">
    <property type="term" value="P:response to stress"/>
    <property type="evidence" value="ECO:0007669"/>
    <property type="project" value="TreeGrafter"/>
</dbReference>
<keyword evidence="3" id="KW-1185">Reference proteome</keyword>
<dbReference type="AlphaFoldDB" id="A0A239LA96"/>
<dbReference type="RefSeq" id="WP_089409501.1">
    <property type="nucleotide sequence ID" value="NZ_FZOU01000006.1"/>
</dbReference>
<dbReference type="SUPFAM" id="SSF46785">
    <property type="entry name" value="Winged helix' DNA-binding domain"/>
    <property type="match status" value="1"/>
</dbReference>
<dbReference type="OrthoDB" id="9807800at2"/>
<dbReference type="PANTHER" id="PTHR33164">
    <property type="entry name" value="TRANSCRIPTIONAL REGULATOR, MARR FAMILY"/>
    <property type="match status" value="1"/>
</dbReference>
<reference evidence="2 3" key="1">
    <citation type="submission" date="2017-06" db="EMBL/GenBank/DDBJ databases">
        <authorList>
            <person name="Kim H.J."/>
            <person name="Triplett B.A."/>
        </authorList>
    </citation>
    <scope>NUCLEOTIDE SEQUENCE [LARGE SCALE GENOMIC DNA]</scope>
    <source>
        <strain evidence="2 3">DSM 18704</strain>
    </source>
</reference>
<keyword evidence="2" id="KW-0238">DNA-binding</keyword>